<dbReference type="PROSITE" id="PS51767">
    <property type="entry name" value="PEPTIDASE_A1"/>
    <property type="match status" value="1"/>
</dbReference>
<dbReference type="OrthoDB" id="771136at2759"/>
<dbReference type="PROSITE" id="PS00141">
    <property type="entry name" value="ASP_PROTEASE"/>
    <property type="match status" value="1"/>
</dbReference>
<evidence type="ECO:0000256" key="4">
    <source>
        <dbReference type="ARBA" id="ARBA00022750"/>
    </source>
</evidence>
<keyword evidence="4 7" id="KW-0064">Aspartyl protease</keyword>
<feature type="signal peptide" evidence="10">
    <location>
        <begin position="1"/>
        <end position="19"/>
    </location>
</feature>
<dbReference type="InterPro" id="IPR033121">
    <property type="entry name" value="PEPTIDASE_A1"/>
</dbReference>
<feature type="compositionally biased region" description="Gly residues" evidence="8">
    <location>
        <begin position="465"/>
        <end position="479"/>
    </location>
</feature>
<evidence type="ECO:0000256" key="8">
    <source>
        <dbReference type="SAM" id="MobiDB-lite"/>
    </source>
</evidence>
<sequence length="516" mass="53663">MRSTYALTVGTLLIGSAAADSPVPGVVQWQIEKRQSAVSPLLQKRADTYEEVITNERMRGGYFATCAIGTPFQNLTLQLDTGSSDIWVPDVTAEACQASRSNPKGCTFGTFDPNKSSSFVDVGKGTFSISYVDGTHSKGDYFADKFEIGGAVVNVTMGLGIDTDIAYGLVGVGYALNEAIVAGTQSASSAYPNLPVTMQREGLINTIAYSLWLNDLDANTGNILFGGIDTAKYKGDLTRIQIYQDDRTGAFTSFLVALTSVEAVSPSGNDTLTSRQFPIPVVLDSGTTLSYLPADLAMQIWKEVGAIYSSELQLAVIPCSMASSAGVFTFGFAGPNGPRISVDMTELVLPLTSGEAPKFTGGPYKGQGACEFGIQNFSSDPFLLGDTFLRSAYVVYDLVNNEVGIAPTDFNSTTSNIVAFPSYGAQMPSATAAPSQSQVTARPSVTTPGYVASAGFSETATASAGGSGGGSSSAGGSQGTGKNAGSRAPPFDFARVVVVGVCMVFVSVGSGAFLLI</sequence>
<dbReference type="InterPro" id="IPR021109">
    <property type="entry name" value="Peptidase_aspartic_dom_sf"/>
</dbReference>
<dbReference type="InParanoid" id="A0A1J7IKH3"/>
<reference evidence="12 13" key="1">
    <citation type="submission" date="2016-10" db="EMBL/GenBank/DDBJ databases">
        <title>Draft genome sequence of Coniochaeta ligniaria NRRL30616, a lignocellulolytic fungus for bioabatement of inhibitors in plant biomass hydrolysates.</title>
        <authorList>
            <consortium name="DOE Joint Genome Institute"/>
            <person name="Jimenez D.J."/>
            <person name="Hector R.E."/>
            <person name="Riley R."/>
            <person name="Sun H."/>
            <person name="Grigoriev I.V."/>
            <person name="Van Elsas J.D."/>
            <person name="Nichols N.N."/>
        </authorList>
    </citation>
    <scope>NUCLEOTIDE SEQUENCE [LARGE SCALE GENOMIC DNA]</scope>
    <source>
        <strain evidence="12 13">NRRL 30616</strain>
    </source>
</reference>
<organism evidence="12 13">
    <name type="scientific">Coniochaeta ligniaria NRRL 30616</name>
    <dbReference type="NCBI Taxonomy" id="1408157"/>
    <lineage>
        <taxon>Eukaryota</taxon>
        <taxon>Fungi</taxon>
        <taxon>Dikarya</taxon>
        <taxon>Ascomycota</taxon>
        <taxon>Pezizomycotina</taxon>
        <taxon>Sordariomycetes</taxon>
        <taxon>Sordariomycetidae</taxon>
        <taxon>Coniochaetales</taxon>
        <taxon>Coniochaetaceae</taxon>
        <taxon>Coniochaeta</taxon>
    </lineage>
</organism>
<dbReference type="EMBL" id="KV875099">
    <property type="protein sequence ID" value="OIW28063.1"/>
    <property type="molecule type" value="Genomic_DNA"/>
</dbReference>
<feature type="active site" evidence="6">
    <location>
        <position position="80"/>
    </location>
</feature>
<comment type="similarity">
    <text evidence="1 7">Belongs to the peptidase A1 family.</text>
</comment>
<accession>A0A1J7IKH3</accession>
<keyword evidence="5 7" id="KW-0378">Hydrolase</keyword>
<feature type="chain" id="PRO_5013221740" evidence="10">
    <location>
        <begin position="20"/>
        <end position="516"/>
    </location>
</feature>
<feature type="region of interest" description="Disordered" evidence="8">
    <location>
        <begin position="463"/>
        <end position="485"/>
    </location>
</feature>
<dbReference type="PANTHER" id="PTHR47966:SF65">
    <property type="entry name" value="ASPARTIC-TYPE ENDOPEPTIDASE"/>
    <property type="match status" value="1"/>
</dbReference>
<protein>
    <submittedName>
        <fullName evidence="12">Acid protease</fullName>
    </submittedName>
</protein>
<dbReference type="PANTHER" id="PTHR47966">
    <property type="entry name" value="BETA-SITE APP-CLEAVING ENZYME, ISOFORM A-RELATED"/>
    <property type="match status" value="1"/>
</dbReference>
<evidence type="ECO:0000256" key="10">
    <source>
        <dbReference type="SAM" id="SignalP"/>
    </source>
</evidence>
<dbReference type="AlphaFoldDB" id="A0A1J7IKH3"/>
<feature type="transmembrane region" description="Helical" evidence="9">
    <location>
        <begin position="493"/>
        <end position="515"/>
    </location>
</feature>
<dbReference type="InterPro" id="IPR001969">
    <property type="entry name" value="Aspartic_peptidase_AS"/>
</dbReference>
<feature type="active site" evidence="6">
    <location>
        <position position="284"/>
    </location>
</feature>
<keyword evidence="3 10" id="KW-0732">Signal</keyword>
<evidence type="ECO:0000256" key="6">
    <source>
        <dbReference type="PIRSR" id="PIRSR601461-1"/>
    </source>
</evidence>
<evidence type="ECO:0000256" key="3">
    <source>
        <dbReference type="ARBA" id="ARBA00022729"/>
    </source>
</evidence>
<dbReference type="Pfam" id="PF00026">
    <property type="entry name" value="Asp"/>
    <property type="match status" value="1"/>
</dbReference>
<dbReference type="SUPFAM" id="SSF50630">
    <property type="entry name" value="Acid proteases"/>
    <property type="match status" value="1"/>
</dbReference>
<evidence type="ECO:0000256" key="5">
    <source>
        <dbReference type="ARBA" id="ARBA00022801"/>
    </source>
</evidence>
<evidence type="ECO:0000256" key="9">
    <source>
        <dbReference type="SAM" id="Phobius"/>
    </source>
</evidence>
<dbReference type="InterPro" id="IPR033876">
    <property type="entry name" value="SAP-like"/>
</dbReference>
<keyword evidence="9" id="KW-1133">Transmembrane helix</keyword>
<keyword evidence="13" id="KW-1185">Reference proteome</keyword>
<name>A0A1J7IKH3_9PEZI</name>
<dbReference type="GO" id="GO:0004190">
    <property type="term" value="F:aspartic-type endopeptidase activity"/>
    <property type="evidence" value="ECO:0007669"/>
    <property type="project" value="UniProtKB-KW"/>
</dbReference>
<evidence type="ECO:0000313" key="12">
    <source>
        <dbReference type="EMBL" id="OIW28063.1"/>
    </source>
</evidence>
<dbReference type="Gene3D" id="2.40.70.10">
    <property type="entry name" value="Acid Proteases"/>
    <property type="match status" value="2"/>
</dbReference>
<proteinExistence type="inferred from homology"/>
<keyword evidence="9" id="KW-0812">Transmembrane</keyword>
<evidence type="ECO:0000313" key="13">
    <source>
        <dbReference type="Proteomes" id="UP000182658"/>
    </source>
</evidence>
<dbReference type="GO" id="GO:0006508">
    <property type="term" value="P:proteolysis"/>
    <property type="evidence" value="ECO:0007669"/>
    <property type="project" value="UniProtKB-KW"/>
</dbReference>
<evidence type="ECO:0000256" key="1">
    <source>
        <dbReference type="ARBA" id="ARBA00007447"/>
    </source>
</evidence>
<dbReference type="InterPro" id="IPR001461">
    <property type="entry name" value="Aspartic_peptidase_A1"/>
</dbReference>
<dbReference type="PRINTS" id="PR00792">
    <property type="entry name" value="PEPSIN"/>
</dbReference>
<keyword evidence="9" id="KW-0472">Membrane</keyword>
<evidence type="ECO:0000259" key="11">
    <source>
        <dbReference type="PROSITE" id="PS51767"/>
    </source>
</evidence>
<dbReference type="Proteomes" id="UP000182658">
    <property type="component" value="Unassembled WGS sequence"/>
</dbReference>
<feature type="domain" description="Peptidase A1" evidence="11">
    <location>
        <begin position="62"/>
        <end position="406"/>
    </location>
</feature>
<keyword evidence="2 7" id="KW-0645">Protease</keyword>
<dbReference type="STRING" id="1408157.A0A1J7IKH3"/>
<gene>
    <name evidence="12" type="ORF">CONLIGDRAFT_646263</name>
</gene>
<dbReference type="CDD" id="cd05474">
    <property type="entry name" value="SAP_like"/>
    <property type="match status" value="1"/>
</dbReference>
<evidence type="ECO:0000256" key="7">
    <source>
        <dbReference type="RuleBase" id="RU000454"/>
    </source>
</evidence>
<evidence type="ECO:0000256" key="2">
    <source>
        <dbReference type="ARBA" id="ARBA00022670"/>
    </source>
</evidence>
<dbReference type="FunCoup" id="A0A1J7IKH3">
    <property type="interactions" value="343"/>
</dbReference>